<name>A0A8T9B731_9HELO</name>
<evidence type="ECO:0000313" key="12">
    <source>
        <dbReference type="EMBL" id="TVY14183.1"/>
    </source>
</evidence>
<dbReference type="EMBL" id="QGMF01000744">
    <property type="protein sequence ID" value="TVY14183.1"/>
    <property type="molecule type" value="Genomic_DNA"/>
</dbReference>
<reference evidence="12 13" key="1">
    <citation type="submission" date="2018-05" db="EMBL/GenBank/DDBJ databases">
        <title>Whole genome sequencing for identification of molecular markers to develop diagnostic detection tools for the regulated plant pathogen Lachnellula willkommii.</title>
        <authorList>
            <person name="Giroux E."/>
            <person name="Bilodeau G."/>
        </authorList>
    </citation>
    <scope>NUCLEOTIDE SEQUENCE [LARGE SCALE GENOMIC DNA]</scope>
    <source>
        <strain evidence="12 13">CBS 203.66</strain>
    </source>
</reference>
<comment type="subunit">
    <text evidence="5">May form a complex with LTO1.</text>
</comment>
<dbReference type="OrthoDB" id="20086at2759"/>
<protein>
    <recommendedName>
        <fullName evidence="7">Protein YAE1</fullName>
    </recommendedName>
    <alternativeName>
        <fullName evidence="6">Protein yae1</fullName>
    </alternativeName>
</protein>
<feature type="domain" description="Essential protein Yae1 N-terminal" evidence="11">
    <location>
        <begin position="77"/>
        <end position="115"/>
    </location>
</feature>
<comment type="subcellular location">
    <subcellularLocation>
        <location evidence="3">Cytoplasm</location>
    </subcellularLocation>
    <subcellularLocation>
        <location evidence="2">Nucleus</location>
    </subcellularLocation>
</comment>
<evidence type="ECO:0000256" key="1">
    <source>
        <dbReference type="ARBA" id="ARBA00003836"/>
    </source>
</evidence>
<dbReference type="PANTHER" id="PTHR18829:SF0">
    <property type="entry name" value="PROTEIN YAE1 HOMOLOG"/>
    <property type="match status" value="1"/>
</dbReference>
<evidence type="ECO:0000256" key="3">
    <source>
        <dbReference type="ARBA" id="ARBA00004496"/>
    </source>
</evidence>
<evidence type="ECO:0000256" key="5">
    <source>
        <dbReference type="ARBA" id="ARBA00011427"/>
    </source>
</evidence>
<feature type="region of interest" description="Disordered" evidence="10">
    <location>
        <begin position="31"/>
        <end position="83"/>
    </location>
</feature>
<evidence type="ECO:0000259" key="11">
    <source>
        <dbReference type="Pfam" id="PF09811"/>
    </source>
</evidence>
<dbReference type="Pfam" id="PF09811">
    <property type="entry name" value="Yae1_N"/>
    <property type="match status" value="1"/>
</dbReference>
<evidence type="ECO:0000256" key="2">
    <source>
        <dbReference type="ARBA" id="ARBA00004123"/>
    </source>
</evidence>
<feature type="region of interest" description="Disordered" evidence="10">
    <location>
        <begin position="209"/>
        <end position="240"/>
    </location>
</feature>
<dbReference type="Proteomes" id="UP000469559">
    <property type="component" value="Unassembled WGS sequence"/>
</dbReference>
<organism evidence="12 13">
    <name type="scientific">Lachnellula arida</name>
    <dbReference type="NCBI Taxonomy" id="1316785"/>
    <lineage>
        <taxon>Eukaryota</taxon>
        <taxon>Fungi</taxon>
        <taxon>Dikarya</taxon>
        <taxon>Ascomycota</taxon>
        <taxon>Pezizomycotina</taxon>
        <taxon>Leotiomycetes</taxon>
        <taxon>Helotiales</taxon>
        <taxon>Lachnaceae</taxon>
        <taxon>Lachnellula</taxon>
    </lineage>
</organism>
<feature type="compositionally biased region" description="Basic and acidic residues" evidence="10">
    <location>
        <begin position="65"/>
        <end position="83"/>
    </location>
</feature>
<accession>A0A8T9B731</accession>
<keyword evidence="9" id="KW-0539">Nucleus</keyword>
<proteinExistence type="inferred from homology"/>
<evidence type="ECO:0000256" key="7">
    <source>
        <dbReference type="ARBA" id="ARBA00018400"/>
    </source>
</evidence>
<evidence type="ECO:0000256" key="6">
    <source>
        <dbReference type="ARBA" id="ARBA00017286"/>
    </source>
</evidence>
<dbReference type="InterPro" id="IPR019191">
    <property type="entry name" value="Essential_protein_Yae1_N"/>
</dbReference>
<evidence type="ECO:0000256" key="10">
    <source>
        <dbReference type="SAM" id="MobiDB-lite"/>
    </source>
</evidence>
<dbReference type="AlphaFoldDB" id="A0A8T9B731"/>
<keyword evidence="13" id="KW-1185">Reference proteome</keyword>
<comment type="function">
    <text evidence="1">The complex LTO1:YAE1 may function as a target specific adapter that probably recruits apo-RPLI1 to the cytosolic iron-sulfur protein assembly (CIA) complex machinery. May be required for biogenesis of the large ribosomal subunit and initiation of translation.</text>
</comment>
<dbReference type="GO" id="GO:0005634">
    <property type="term" value="C:nucleus"/>
    <property type="evidence" value="ECO:0007669"/>
    <property type="project" value="UniProtKB-SubCell"/>
</dbReference>
<dbReference type="PANTHER" id="PTHR18829">
    <property type="entry name" value="PROTEIN YAE1 HOMOLOG"/>
    <property type="match status" value="1"/>
</dbReference>
<evidence type="ECO:0000313" key="13">
    <source>
        <dbReference type="Proteomes" id="UP000469559"/>
    </source>
</evidence>
<evidence type="ECO:0000256" key="8">
    <source>
        <dbReference type="ARBA" id="ARBA00022490"/>
    </source>
</evidence>
<feature type="compositionally biased region" description="Basic and acidic residues" evidence="10">
    <location>
        <begin position="210"/>
        <end position="228"/>
    </location>
</feature>
<sequence>MLRDDEAFPMAGRTYTVDVDELVPEAENILPETTYPNNDFDDVFGSAPPSPTFENPRGGNLEPSDVPRLKEKHETEGYRDGVSKGKAETVQAGFDEGYGLGAVLGLRVGKILGLLEGIWRAVHAGEDGERLEGLFEDAKKELKTESVFGREWWGEDGIWTFEVPGEGSEGKEVTFPDVAGAHPLIVKWGLIIEAEVKRWGLDLSLMGTEHTPEERSDDVGTKDVKEAPRLPGAQKAELSW</sequence>
<dbReference type="InterPro" id="IPR038881">
    <property type="entry name" value="Yae1-like"/>
</dbReference>
<dbReference type="GO" id="GO:0005737">
    <property type="term" value="C:cytoplasm"/>
    <property type="evidence" value="ECO:0007669"/>
    <property type="project" value="UniProtKB-SubCell"/>
</dbReference>
<comment type="caution">
    <text evidence="12">The sequence shown here is derived from an EMBL/GenBank/DDBJ whole genome shotgun (WGS) entry which is preliminary data.</text>
</comment>
<evidence type="ECO:0000256" key="4">
    <source>
        <dbReference type="ARBA" id="ARBA00007096"/>
    </source>
</evidence>
<evidence type="ECO:0000256" key="9">
    <source>
        <dbReference type="ARBA" id="ARBA00023242"/>
    </source>
</evidence>
<keyword evidence="8" id="KW-0963">Cytoplasm</keyword>
<comment type="similarity">
    <text evidence="4">Belongs to the YAE1 family.</text>
</comment>
<gene>
    <name evidence="12" type="primary">yae1</name>
    <name evidence="12" type="ORF">LARI1_G008348</name>
</gene>